<dbReference type="Gramene" id="Kaladp0034s0188.1.v1.1">
    <property type="protein sequence ID" value="Kaladp0034s0188.1.v1.1"/>
    <property type="gene ID" value="Kaladp0034s0188.v1.1"/>
</dbReference>
<dbReference type="CDD" id="cd20405">
    <property type="entry name" value="Tudor_Agenet_AtDUF_rpt1_3"/>
    <property type="match status" value="2"/>
</dbReference>
<dbReference type="Pfam" id="PF05641">
    <property type="entry name" value="Agenet"/>
    <property type="match status" value="4"/>
</dbReference>
<dbReference type="CDD" id="cd20406">
    <property type="entry name" value="Tudor_Agenet_AtDUF_rpt2_4"/>
    <property type="match status" value="2"/>
</dbReference>
<evidence type="ECO:0000313" key="4">
    <source>
        <dbReference type="Proteomes" id="UP000594263"/>
    </source>
</evidence>
<evidence type="ECO:0000313" key="3">
    <source>
        <dbReference type="EnsemblPlants" id="Kaladp0034s0188.1.v1.1"/>
    </source>
</evidence>
<feature type="domain" description="Agenet" evidence="2">
    <location>
        <begin position="94"/>
        <end position="150"/>
    </location>
</feature>
<proteinExistence type="predicted"/>
<feature type="compositionally biased region" description="Basic and acidic residues" evidence="1">
    <location>
        <begin position="189"/>
        <end position="201"/>
    </location>
</feature>
<name>A0A7N0TEF5_KALFE</name>
<sequence length="431" mass="48435">MANKDECYFTEGTEVEISSEEDGFRGSWYAATVVTPPPSATGTTRTRKVSGADRSEKVTIEYRDLMEDGRSKKRLRETIDVVQIRPIPPREAKVDFKFNDLVDALFNDGWWEGVIVKVLEGGRFQVYFRATKELIEFGEESLRIHREWVHGHWIPPLLGEEKDEPASASDKPPKAKHVKPSEVSLSLDKPSEAFPVHDKSSKASPAPGKTSKAMQEKSSKASPRRIKSSKASPAHHKPSRATAASEKQSKASPALDKPSEKSPVLSKPSKATVTHEKPSKSVAAHDKPAGKENFVKGLVVEVKSDEDGFQGAWYSATIIKVLSKDKFLVEYKYLKTEDDSEFCKEEVDILHIRPAPPEIIKVDSYSMYEEVDALYNDGWWAGVISKVYTGSRYLVFFRGTNEELEFDHADLRVHQEWIDGQWIVPFLGLKP</sequence>
<dbReference type="Gene3D" id="2.30.30.140">
    <property type="match status" value="1"/>
</dbReference>
<evidence type="ECO:0000259" key="2">
    <source>
        <dbReference type="SMART" id="SM00743"/>
    </source>
</evidence>
<accession>A0A7N0TEF5</accession>
<reference evidence="3" key="1">
    <citation type="submission" date="2021-01" db="UniProtKB">
        <authorList>
            <consortium name="EnsemblPlants"/>
        </authorList>
    </citation>
    <scope>IDENTIFICATION</scope>
</reference>
<dbReference type="SMART" id="SM00743">
    <property type="entry name" value="Agenet"/>
    <property type="match status" value="4"/>
</dbReference>
<organism evidence="3 4">
    <name type="scientific">Kalanchoe fedtschenkoi</name>
    <name type="common">Lavender scallops</name>
    <name type="synonym">South American air plant</name>
    <dbReference type="NCBI Taxonomy" id="63787"/>
    <lineage>
        <taxon>Eukaryota</taxon>
        <taxon>Viridiplantae</taxon>
        <taxon>Streptophyta</taxon>
        <taxon>Embryophyta</taxon>
        <taxon>Tracheophyta</taxon>
        <taxon>Spermatophyta</taxon>
        <taxon>Magnoliopsida</taxon>
        <taxon>eudicotyledons</taxon>
        <taxon>Gunneridae</taxon>
        <taxon>Pentapetalae</taxon>
        <taxon>Saxifragales</taxon>
        <taxon>Crassulaceae</taxon>
        <taxon>Kalanchoe</taxon>
    </lineage>
</organism>
<keyword evidence="4" id="KW-1185">Reference proteome</keyword>
<feature type="domain" description="Agenet" evidence="2">
    <location>
        <begin position="363"/>
        <end position="419"/>
    </location>
</feature>
<feature type="domain" description="Agenet" evidence="2">
    <location>
        <begin position="7"/>
        <end position="92"/>
    </location>
</feature>
<protein>
    <recommendedName>
        <fullName evidence="2">Agenet domain-containing protein</fullName>
    </recommendedName>
</protein>
<feature type="region of interest" description="Disordered" evidence="1">
    <location>
        <begin position="159"/>
        <end position="288"/>
    </location>
</feature>
<dbReference type="Proteomes" id="UP000594263">
    <property type="component" value="Unplaced"/>
</dbReference>
<dbReference type="OMA" id="WIASSKV"/>
<dbReference type="PANTHER" id="PTHR31917:SF80">
    <property type="entry name" value="AGENET DOMAIN-CONTAINING PROTEIN-RELATED"/>
    <property type="match status" value="1"/>
</dbReference>
<feature type="compositionally biased region" description="Basic residues" evidence="1">
    <location>
        <begin position="222"/>
        <end position="239"/>
    </location>
</feature>
<dbReference type="EnsemblPlants" id="Kaladp0034s0188.1.v1.1">
    <property type="protein sequence ID" value="Kaladp0034s0188.1.v1.1"/>
    <property type="gene ID" value="Kaladp0034s0188.v1.1"/>
</dbReference>
<dbReference type="InterPro" id="IPR014002">
    <property type="entry name" value="Agenet_dom_plant"/>
</dbReference>
<dbReference type="PANTHER" id="PTHR31917">
    <property type="entry name" value="AGENET DOMAIN-CONTAINING PROTEIN-RELATED"/>
    <property type="match status" value="1"/>
</dbReference>
<dbReference type="InterPro" id="IPR008395">
    <property type="entry name" value="Agenet-like_dom"/>
</dbReference>
<evidence type="ECO:0000256" key="1">
    <source>
        <dbReference type="SAM" id="MobiDB-lite"/>
    </source>
</evidence>
<feature type="compositionally biased region" description="Basic and acidic residues" evidence="1">
    <location>
        <begin position="273"/>
        <end position="288"/>
    </location>
</feature>
<feature type="domain" description="Agenet" evidence="2">
    <location>
        <begin position="292"/>
        <end position="360"/>
    </location>
</feature>
<dbReference type="AlphaFoldDB" id="A0A7N0TEF5"/>